<gene>
    <name evidence="2" type="ORF">Poli38472_009564</name>
</gene>
<accession>A0A8K1FGW0</accession>
<sequence length="124" mass="13492">MLRILPLVLSWMALGVLATTPVPSEITADNSVLLANVLGHKETFESAAATPICFIKILSLEAAKEEDGFVYKYHVQGCETTEFRGFGVCTTADCVVRHYQVELFAPNRASTGIIQNVSPLIAYS</sequence>
<comment type="caution">
    <text evidence="2">The sequence shown here is derived from an EMBL/GenBank/DDBJ whole genome shotgun (WGS) entry which is preliminary data.</text>
</comment>
<organism evidence="2 3">
    <name type="scientific">Pythium oligandrum</name>
    <name type="common">Mycoparasitic fungus</name>
    <dbReference type="NCBI Taxonomy" id="41045"/>
    <lineage>
        <taxon>Eukaryota</taxon>
        <taxon>Sar</taxon>
        <taxon>Stramenopiles</taxon>
        <taxon>Oomycota</taxon>
        <taxon>Peronosporomycetes</taxon>
        <taxon>Pythiales</taxon>
        <taxon>Pythiaceae</taxon>
        <taxon>Pythium</taxon>
    </lineage>
</organism>
<name>A0A8K1FGW0_PYTOL</name>
<dbReference type="Proteomes" id="UP000794436">
    <property type="component" value="Unassembled WGS sequence"/>
</dbReference>
<proteinExistence type="predicted"/>
<keyword evidence="1" id="KW-0732">Signal</keyword>
<feature type="chain" id="PRO_5035439831" evidence="1">
    <location>
        <begin position="19"/>
        <end position="124"/>
    </location>
</feature>
<dbReference type="AlphaFoldDB" id="A0A8K1FGW0"/>
<dbReference type="EMBL" id="SPLM01000074">
    <property type="protein sequence ID" value="TMW62071.1"/>
    <property type="molecule type" value="Genomic_DNA"/>
</dbReference>
<keyword evidence="3" id="KW-1185">Reference proteome</keyword>
<evidence type="ECO:0000313" key="2">
    <source>
        <dbReference type="EMBL" id="TMW62071.1"/>
    </source>
</evidence>
<reference evidence="2" key="1">
    <citation type="submission" date="2019-03" db="EMBL/GenBank/DDBJ databases">
        <title>Long read genome sequence of the mycoparasitic Pythium oligandrum ATCC 38472 isolated from sugarbeet rhizosphere.</title>
        <authorList>
            <person name="Gaulin E."/>
        </authorList>
    </citation>
    <scope>NUCLEOTIDE SEQUENCE</scope>
    <source>
        <strain evidence="2">ATCC 38472_TT</strain>
    </source>
</reference>
<protein>
    <submittedName>
        <fullName evidence="2">Uncharacterized protein</fullName>
    </submittedName>
</protein>
<evidence type="ECO:0000256" key="1">
    <source>
        <dbReference type="SAM" id="SignalP"/>
    </source>
</evidence>
<feature type="signal peptide" evidence="1">
    <location>
        <begin position="1"/>
        <end position="18"/>
    </location>
</feature>
<evidence type="ECO:0000313" key="3">
    <source>
        <dbReference type="Proteomes" id="UP000794436"/>
    </source>
</evidence>